<keyword evidence="7" id="KW-1185">Reference proteome</keyword>
<evidence type="ECO:0000313" key="7">
    <source>
        <dbReference type="Proteomes" id="UP000006637"/>
    </source>
</evidence>
<dbReference type="PRINTS" id="PR00080">
    <property type="entry name" value="SDRFAMILY"/>
</dbReference>
<keyword evidence="3" id="KW-0560">Oxidoreductase</keyword>
<dbReference type="AlphaFoldDB" id="Q1ARR8"/>
<dbReference type="GO" id="GO:0016491">
    <property type="term" value="F:oxidoreductase activity"/>
    <property type="evidence" value="ECO:0007669"/>
    <property type="project" value="UniProtKB-KW"/>
</dbReference>
<accession>Q1ARR8</accession>
<dbReference type="HOGENOM" id="CLU_010194_2_10_11"/>
<dbReference type="PANTHER" id="PTHR43391:SF14">
    <property type="entry name" value="DEHYDROGENASE_REDUCTASE SDR FAMILY PROTEIN 7-LIKE"/>
    <property type="match status" value="1"/>
</dbReference>
<dbReference type="STRING" id="266117.Rxyl_3000"/>
<dbReference type="InterPro" id="IPR057326">
    <property type="entry name" value="KR_dom"/>
</dbReference>
<dbReference type="KEGG" id="rxy:Rxyl_3000"/>
<evidence type="ECO:0000256" key="2">
    <source>
        <dbReference type="ARBA" id="ARBA00022857"/>
    </source>
</evidence>
<proteinExistence type="inferred from homology"/>
<reference evidence="6 7" key="1">
    <citation type="submission" date="2006-06" db="EMBL/GenBank/DDBJ databases">
        <title>Complete sequence of Rubrobacter xylanophilus DSM 9941.</title>
        <authorList>
            <consortium name="US DOE Joint Genome Institute"/>
            <person name="Copeland A."/>
            <person name="Lucas S."/>
            <person name="Lapidus A."/>
            <person name="Barry K."/>
            <person name="Detter J.C."/>
            <person name="Glavina del Rio T."/>
            <person name="Hammon N."/>
            <person name="Israni S."/>
            <person name="Dalin E."/>
            <person name="Tice H."/>
            <person name="Pitluck S."/>
            <person name="Munk A.C."/>
            <person name="Brettin T."/>
            <person name="Bruce D."/>
            <person name="Han C."/>
            <person name="Tapia R."/>
            <person name="Gilna P."/>
            <person name="Schmutz J."/>
            <person name="Larimer F."/>
            <person name="Land M."/>
            <person name="Hauser L."/>
            <person name="Kyrpides N."/>
            <person name="Lykidis A."/>
            <person name="da Costa M.S."/>
            <person name="Rainey F.A."/>
            <person name="Empadinhas N."/>
            <person name="Jolivet E."/>
            <person name="Battista J.R."/>
            <person name="Richardson P."/>
        </authorList>
    </citation>
    <scope>NUCLEOTIDE SEQUENCE [LARGE SCALE GENOMIC DNA]</scope>
    <source>
        <strain evidence="7">DSM 9941 / JCM 11954 / NBRC 16129 / PRD-1</strain>
    </source>
</reference>
<dbReference type="SMART" id="SM00822">
    <property type="entry name" value="PKS_KR"/>
    <property type="match status" value="1"/>
</dbReference>
<organism evidence="6 7">
    <name type="scientific">Rubrobacter xylanophilus (strain DSM 9941 / JCM 11954 / NBRC 16129 / PRD-1)</name>
    <dbReference type="NCBI Taxonomy" id="266117"/>
    <lineage>
        <taxon>Bacteria</taxon>
        <taxon>Bacillati</taxon>
        <taxon>Actinomycetota</taxon>
        <taxon>Rubrobacteria</taxon>
        <taxon>Rubrobacterales</taxon>
        <taxon>Rubrobacteraceae</taxon>
        <taxon>Rubrobacter</taxon>
    </lineage>
</organism>
<dbReference type="SUPFAM" id="SSF51735">
    <property type="entry name" value="NAD(P)-binding Rossmann-fold domains"/>
    <property type="match status" value="1"/>
</dbReference>
<evidence type="ECO:0000256" key="3">
    <source>
        <dbReference type="ARBA" id="ARBA00023002"/>
    </source>
</evidence>
<dbReference type="RefSeq" id="WP_011565919.1">
    <property type="nucleotide sequence ID" value="NC_008148.1"/>
</dbReference>
<dbReference type="PhylomeDB" id="Q1ARR8"/>
<dbReference type="FunFam" id="3.40.50.720:FF:000084">
    <property type="entry name" value="Short-chain dehydrogenase reductase"/>
    <property type="match status" value="1"/>
</dbReference>
<evidence type="ECO:0000259" key="5">
    <source>
        <dbReference type="SMART" id="SM00822"/>
    </source>
</evidence>
<dbReference type="InterPro" id="IPR036291">
    <property type="entry name" value="NAD(P)-bd_dom_sf"/>
</dbReference>
<sequence>MQSLNGKVFAITGASRGIGAATALALAREGCRLGLGGRDEAALEGVARGVADAGGEAVAVRCDVRRYEDCERLASETVGRFGGLDGLVANAGVGAYGGLLDLSPEQIDEMLDTNARGTVYSVRAALPALLEGGGDLVIVASVAGLKGLPNESVYCASKHAQVGFAEALDHELRLRGVRVTAMCPGGVATEFAFGAGRTPDMPALREMMSPDQVAEAIVFALRQDPQLRTLRLVVRPMSEPV</sequence>
<evidence type="ECO:0000313" key="6">
    <source>
        <dbReference type="EMBL" id="ABG05910.1"/>
    </source>
</evidence>
<protein>
    <submittedName>
        <fullName evidence="6">Short-chain dehydrogenase/reductase SDR</fullName>
    </submittedName>
</protein>
<dbReference type="Pfam" id="PF00106">
    <property type="entry name" value="adh_short"/>
    <property type="match status" value="1"/>
</dbReference>
<keyword evidence="2" id="KW-0521">NADP</keyword>
<gene>
    <name evidence="6" type="ordered locus">Rxyl_3000</name>
</gene>
<dbReference type="eggNOG" id="COG4221">
    <property type="taxonomic scope" value="Bacteria"/>
</dbReference>
<dbReference type="PANTHER" id="PTHR43391">
    <property type="entry name" value="RETINOL DEHYDROGENASE-RELATED"/>
    <property type="match status" value="1"/>
</dbReference>
<dbReference type="Proteomes" id="UP000006637">
    <property type="component" value="Chromosome"/>
</dbReference>
<dbReference type="EMBL" id="CP000386">
    <property type="protein sequence ID" value="ABG05910.1"/>
    <property type="molecule type" value="Genomic_DNA"/>
</dbReference>
<comment type="similarity">
    <text evidence="1 4">Belongs to the short-chain dehydrogenases/reductases (SDR) family.</text>
</comment>
<feature type="domain" description="Ketoreductase" evidence="5">
    <location>
        <begin position="7"/>
        <end position="191"/>
    </location>
</feature>
<dbReference type="CDD" id="cd05233">
    <property type="entry name" value="SDR_c"/>
    <property type="match status" value="1"/>
</dbReference>
<evidence type="ECO:0000256" key="1">
    <source>
        <dbReference type="ARBA" id="ARBA00006484"/>
    </source>
</evidence>
<name>Q1ARR8_RUBXD</name>
<dbReference type="OrthoDB" id="9775296at2"/>
<dbReference type="InterPro" id="IPR002347">
    <property type="entry name" value="SDR_fam"/>
</dbReference>
<dbReference type="Gene3D" id="3.40.50.720">
    <property type="entry name" value="NAD(P)-binding Rossmann-like Domain"/>
    <property type="match status" value="1"/>
</dbReference>
<dbReference type="PRINTS" id="PR00081">
    <property type="entry name" value="GDHRDH"/>
</dbReference>
<evidence type="ECO:0000256" key="4">
    <source>
        <dbReference type="RuleBase" id="RU000363"/>
    </source>
</evidence>